<feature type="region of interest" description="Disordered" evidence="1">
    <location>
        <begin position="304"/>
        <end position="323"/>
    </location>
</feature>
<evidence type="ECO:0000313" key="3">
    <source>
        <dbReference type="Proteomes" id="UP001159363"/>
    </source>
</evidence>
<feature type="compositionally biased region" description="Basic and acidic residues" evidence="1">
    <location>
        <begin position="7"/>
        <end position="21"/>
    </location>
</feature>
<accession>A0ABQ9ICL8</accession>
<evidence type="ECO:0000313" key="2">
    <source>
        <dbReference type="EMBL" id="KAJ8893633.1"/>
    </source>
</evidence>
<proteinExistence type="predicted"/>
<keyword evidence="3" id="KW-1185">Reference proteome</keyword>
<dbReference type="EMBL" id="JARBHB010000002">
    <property type="protein sequence ID" value="KAJ8893633.1"/>
    <property type="molecule type" value="Genomic_DNA"/>
</dbReference>
<reference evidence="2 3" key="1">
    <citation type="submission" date="2023-02" db="EMBL/GenBank/DDBJ databases">
        <title>LHISI_Scaffold_Assembly.</title>
        <authorList>
            <person name="Stuart O.P."/>
            <person name="Cleave R."/>
            <person name="Magrath M.J.L."/>
            <person name="Mikheyev A.S."/>
        </authorList>
    </citation>
    <scope>NUCLEOTIDE SEQUENCE [LARGE SCALE GENOMIC DNA]</scope>
    <source>
        <strain evidence="2">Daus_M_001</strain>
        <tissue evidence="2">Leg muscle</tissue>
    </source>
</reference>
<feature type="region of interest" description="Disordered" evidence="1">
    <location>
        <begin position="1"/>
        <end position="57"/>
    </location>
</feature>
<organism evidence="2 3">
    <name type="scientific">Dryococelus australis</name>
    <dbReference type="NCBI Taxonomy" id="614101"/>
    <lineage>
        <taxon>Eukaryota</taxon>
        <taxon>Metazoa</taxon>
        <taxon>Ecdysozoa</taxon>
        <taxon>Arthropoda</taxon>
        <taxon>Hexapoda</taxon>
        <taxon>Insecta</taxon>
        <taxon>Pterygota</taxon>
        <taxon>Neoptera</taxon>
        <taxon>Polyneoptera</taxon>
        <taxon>Phasmatodea</taxon>
        <taxon>Verophasmatodea</taxon>
        <taxon>Anareolatae</taxon>
        <taxon>Phasmatidae</taxon>
        <taxon>Eurycanthinae</taxon>
        <taxon>Dryococelus</taxon>
    </lineage>
</organism>
<evidence type="ECO:0000256" key="1">
    <source>
        <dbReference type="SAM" id="MobiDB-lite"/>
    </source>
</evidence>
<sequence length="797" mass="89561">MRVIEVNMERRRNVEAGKTGDPRGSPPTSGVTRPGIEPDSPRWEANGLITQPPSPPPPNSLVSCILHQIVFYTDMHQSDLRFDDSNRGVELNRRRVDFDHANICVSDNIAQYRAVAVSEVLRIYSSCGTRTGPASFRHCGSPHLDMHFPNRCIGFGRPHSMAITSPDFWLLGHIKPMVYATPLGTRDELITRETFAHVRRNMLQRCTASVADGGVAMPVILAQHDFVSFWHQLSARRQRNDRVVVSISQSKGVREREAVLSSGCLVSLRQVPSSPIGRASYEQLTYLSVVVLYNAGSVARAKALEQRRGSSDSHTSQQLAGLRGCRDKARHVVSIFTAVGTLSDPQRKKKKKFTPSTGRASLLLLVSRISQPPPPPPPKSLFVARVPNPASTVMPESPPGRIEQAGVVQLQSIREPRRKTELKSRKPQHVGREDFAHIVKGPLFHICLANKYITYIKLLSTTIKYEKESFGHAHGYENCCTRSQALPEGVRIVTYAGAENPAGNGHLNYCGNRNPVSDFELTLSIIVLGAIRAIHSRLLRNQTMCIQLMNMWTVYAAQITCSYPGFTSGAERCDAARRVQRLQPATNVICVFTIELCSDAGRRRHMPCCHLLSYKEARNEMLKQNERHTEMLFFVFPVACDERQNHCSSLVQSPRRPSLASKLRLAEDRCIASRRSIVKTALQPRAMRLRSSVLQLSVSCGVNIELFTSKKQDNYQSVRRAKCMGELLAPAHSCQDRSIRLSRQFRSQRHCSKITYDRLGRSVLEVWIRESFRHYVSAIVGHVPDLLHFLRHKTRQL</sequence>
<dbReference type="Proteomes" id="UP001159363">
    <property type="component" value="Chromosome 2"/>
</dbReference>
<gene>
    <name evidence="2" type="ORF">PR048_006233</name>
</gene>
<protein>
    <submittedName>
        <fullName evidence="2">Uncharacterized protein</fullName>
    </submittedName>
</protein>
<name>A0ABQ9ICL8_9NEOP</name>
<comment type="caution">
    <text evidence="2">The sequence shown here is derived from an EMBL/GenBank/DDBJ whole genome shotgun (WGS) entry which is preliminary data.</text>
</comment>